<feature type="compositionally biased region" description="Gly residues" evidence="5">
    <location>
        <begin position="393"/>
        <end position="405"/>
    </location>
</feature>
<evidence type="ECO:0000313" key="8">
    <source>
        <dbReference type="EMBL" id="CEM45325.1"/>
    </source>
</evidence>
<dbReference type="EMBL" id="CDMZ01003155">
    <property type="protein sequence ID" value="CEM45325.1"/>
    <property type="molecule type" value="Genomic_DNA"/>
</dbReference>
<dbReference type="Pfam" id="PF00892">
    <property type="entry name" value="EamA"/>
    <property type="match status" value="2"/>
</dbReference>
<proteinExistence type="predicted"/>
<dbReference type="Gene3D" id="1.10.3730.20">
    <property type="match status" value="1"/>
</dbReference>
<dbReference type="PhylomeDB" id="A0A0G4HMB2"/>
<feature type="domain" description="EamA" evidence="7">
    <location>
        <begin position="34"/>
        <end position="177"/>
    </location>
</feature>
<dbReference type="AlphaFoldDB" id="A0A0G4HMB2"/>
<evidence type="ECO:0000259" key="7">
    <source>
        <dbReference type="Pfam" id="PF00892"/>
    </source>
</evidence>
<evidence type="ECO:0000256" key="4">
    <source>
        <dbReference type="ARBA" id="ARBA00023136"/>
    </source>
</evidence>
<feature type="transmembrane region" description="Helical" evidence="6">
    <location>
        <begin position="332"/>
        <end position="354"/>
    </location>
</feature>
<feature type="transmembrane region" description="Helical" evidence="6">
    <location>
        <begin position="273"/>
        <end position="294"/>
    </location>
</feature>
<dbReference type="PANTHER" id="PTHR22911:SF6">
    <property type="entry name" value="SOLUTE CARRIER FAMILY 35 MEMBER G1"/>
    <property type="match status" value="1"/>
</dbReference>
<keyword evidence="2 6" id="KW-0812">Transmembrane</keyword>
<feature type="transmembrane region" description="Helical" evidence="6">
    <location>
        <begin position="62"/>
        <end position="84"/>
    </location>
</feature>
<gene>
    <name evidence="8" type="ORF">Cvel_7472</name>
</gene>
<feature type="transmembrane region" description="Helical" evidence="6">
    <location>
        <begin position="240"/>
        <end position="258"/>
    </location>
</feature>
<accession>A0A0G4HMB2</accession>
<feature type="transmembrane region" description="Helical" evidence="6">
    <location>
        <begin position="27"/>
        <end position="50"/>
    </location>
</feature>
<evidence type="ECO:0000256" key="3">
    <source>
        <dbReference type="ARBA" id="ARBA00022989"/>
    </source>
</evidence>
<feature type="region of interest" description="Disordered" evidence="5">
    <location>
        <begin position="358"/>
        <end position="449"/>
    </location>
</feature>
<feature type="transmembrane region" description="Helical" evidence="6">
    <location>
        <begin position="162"/>
        <end position="182"/>
    </location>
</feature>
<dbReference type="VEuPathDB" id="CryptoDB:Cvel_7472"/>
<feature type="domain" description="EamA" evidence="7">
    <location>
        <begin position="210"/>
        <end position="348"/>
    </location>
</feature>
<keyword evidence="3 6" id="KW-1133">Transmembrane helix</keyword>
<feature type="transmembrane region" description="Helical" evidence="6">
    <location>
        <begin position="209"/>
        <end position="228"/>
    </location>
</feature>
<organism evidence="8">
    <name type="scientific">Chromera velia CCMP2878</name>
    <dbReference type="NCBI Taxonomy" id="1169474"/>
    <lineage>
        <taxon>Eukaryota</taxon>
        <taxon>Sar</taxon>
        <taxon>Alveolata</taxon>
        <taxon>Colpodellida</taxon>
        <taxon>Chromeraceae</taxon>
        <taxon>Chromera</taxon>
    </lineage>
</organism>
<dbReference type="InterPro" id="IPR037185">
    <property type="entry name" value="EmrE-like"/>
</dbReference>
<dbReference type="InterPro" id="IPR000620">
    <property type="entry name" value="EamA_dom"/>
</dbReference>
<protein>
    <recommendedName>
        <fullName evidence="7">EamA domain-containing protein</fullName>
    </recommendedName>
</protein>
<dbReference type="PANTHER" id="PTHR22911">
    <property type="entry name" value="ACYL-MALONYL CONDENSING ENZYME-RELATED"/>
    <property type="match status" value="1"/>
</dbReference>
<comment type="subcellular location">
    <subcellularLocation>
        <location evidence="1">Membrane</location>
        <topology evidence="1">Multi-pass membrane protein</topology>
    </subcellularLocation>
</comment>
<evidence type="ECO:0000256" key="2">
    <source>
        <dbReference type="ARBA" id="ARBA00022692"/>
    </source>
</evidence>
<evidence type="ECO:0000256" key="1">
    <source>
        <dbReference type="ARBA" id="ARBA00004141"/>
    </source>
</evidence>
<reference evidence="8" key="1">
    <citation type="submission" date="2014-11" db="EMBL/GenBank/DDBJ databases">
        <authorList>
            <person name="Otto D Thomas"/>
            <person name="Naeem Raeece"/>
        </authorList>
    </citation>
    <scope>NUCLEOTIDE SEQUENCE</scope>
</reference>
<feature type="transmembrane region" description="Helical" evidence="6">
    <location>
        <begin position="105"/>
        <end position="125"/>
    </location>
</feature>
<evidence type="ECO:0000256" key="6">
    <source>
        <dbReference type="SAM" id="Phobius"/>
    </source>
</evidence>
<name>A0A0G4HMB2_9ALVE</name>
<dbReference type="GO" id="GO:0016020">
    <property type="term" value="C:membrane"/>
    <property type="evidence" value="ECO:0007669"/>
    <property type="project" value="UniProtKB-SubCell"/>
</dbReference>
<dbReference type="SUPFAM" id="SSF103481">
    <property type="entry name" value="Multidrug resistance efflux transporter EmrE"/>
    <property type="match status" value="1"/>
</dbReference>
<keyword evidence="4 6" id="KW-0472">Membrane</keyword>
<evidence type="ECO:0000256" key="5">
    <source>
        <dbReference type="SAM" id="MobiDB-lite"/>
    </source>
</evidence>
<sequence length="449" mass="47200">METETEAEKLETETGGAKERATSRWRLALRSSVGLLFAVISALFFASMALMAEISSPHINNVLLLLCVRFAVQGLLSVLGYYLISFPRRQQEHGRKQTGFWGPPPLRGWLAARALMGGISTSTFFFSLSQLPLGDAVAIYSTVPLFAAVLARVFLGESFHWINWIAGAMTVVGVLIMARPAFLSRVLDPLGLPPSSLDKTDSPLVSRPAGAAIVVFASLCSAGGLMIIRKIREVPTATLVFAMSGLTFFVCAIVMVSWERARPTLADLQKVPLLMGWGAALLAGSFGSFAQLFMTLSLKVEKTGPATFAMTLDTFFAFCLQAAILGTPLGPGSLVGSALTVFAVSLLFAVKLWIAPSVSSSSSSSSSSLPSPFSHSSTAEEPKGAEGSSSLREGGGGGGGGGGGTELSPSPSPTPSPNEGLTRDSSFCLSSKERFKESDEEPNGTLVAV</sequence>
<feature type="compositionally biased region" description="Low complexity" evidence="5">
    <location>
        <begin position="358"/>
        <end position="377"/>
    </location>
</feature>
<feature type="transmembrane region" description="Helical" evidence="6">
    <location>
        <begin position="137"/>
        <end position="155"/>
    </location>
</feature>
<feature type="transmembrane region" description="Helical" evidence="6">
    <location>
        <begin position="306"/>
        <end position="326"/>
    </location>
</feature>